<evidence type="ECO:0000259" key="3">
    <source>
        <dbReference type="Pfam" id="PF24883"/>
    </source>
</evidence>
<evidence type="ECO:0008006" key="6">
    <source>
        <dbReference type="Google" id="ProtNLM"/>
    </source>
</evidence>
<keyword evidence="1" id="KW-0677">Repeat</keyword>
<dbReference type="Pfam" id="PF17109">
    <property type="entry name" value="Goodbye"/>
    <property type="match status" value="2"/>
</dbReference>
<accession>W4KL79</accession>
<dbReference type="Proteomes" id="UP000030671">
    <property type="component" value="Unassembled WGS sequence"/>
</dbReference>
<dbReference type="Pfam" id="PF24883">
    <property type="entry name" value="NPHP3_N"/>
    <property type="match status" value="1"/>
</dbReference>
<proteinExistence type="predicted"/>
<dbReference type="HOGENOM" id="CLU_615482_0_0_1"/>
<dbReference type="AlphaFoldDB" id="W4KL79"/>
<evidence type="ECO:0000259" key="2">
    <source>
        <dbReference type="Pfam" id="PF17109"/>
    </source>
</evidence>
<dbReference type="InterPro" id="IPR031350">
    <property type="entry name" value="Goodbye_dom"/>
</dbReference>
<sequence length="408" mass="45905">MYKRDTKHDILQGRLEADSPDALLDIIDSEQHKFKEYRKKGQKIRDVLEPILQLTELLSETVGESLAPVSIITTVTIETALTDDYDAYCQVHPPAKAISVAVCVLLKAAKNVSTHYDTIIDIFEELRGFVDRLGVLNQQNITVPLKKVVVEILAQFLSTLGVTMKSMRQKRPAQYVKALLGRNTDASEAMRKLTRLLNQASLMVNTVTSVNATRSLQILEASRDDELRKKFREWLSPPDPSTNHNAALQARHEGTGDWFLEGQEFLKWTTTPGSFLWVHGIPGNGKTILCSSIIETLQRDYRPANASLTAVAYFYFDFNDLEKLALRSLVHSLVIQLLFQLSGTPVPLRDLWARNHDGTQQPKLDDLVAILKTMAGSFGQIYNVLDALDECTSPEREAVLQFLDQIKK</sequence>
<evidence type="ECO:0000313" key="4">
    <source>
        <dbReference type="EMBL" id="ETW86115.1"/>
    </source>
</evidence>
<evidence type="ECO:0000256" key="1">
    <source>
        <dbReference type="ARBA" id="ARBA00022737"/>
    </source>
</evidence>
<dbReference type="InterPro" id="IPR056884">
    <property type="entry name" value="NPHP3-like_N"/>
</dbReference>
<dbReference type="OrthoDB" id="7464126at2759"/>
<dbReference type="InParanoid" id="W4KL79"/>
<dbReference type="GeneID" id="20668127"/>
<protein>
    <recommendedName>
        <fullName evidence="6">NACHT domain-containing protein</fullName>
    </recommendedName>
</protein>
<dbReference type="SUPFAM" id="SSF52540">
    <property type="entry name" value="P-loop containing nucleoside triphosphate hydrolases"/>
    <property type="match status" value="1"/>
</dbReference>
<dbReference type="PANTHER" id="PTHR10039:SF16">
    <property type="entry name" value="GPI INOSITOL-DEACYLASE"/>
    <property type="match status" value="1"/>
</dbReference>
<reference evidence="4 5" key="1">
    <citation type="journal article" date="2012" name="New Phytol.">
        <title>Insight into trade-off between wood decay and parasitism from the genome of a fungal forest pathogen.</title>
        <authorList>
            <person name="Olson A."/>
            <person name="Aerts A."/>
            <person name="Asiegbu F."/>
            <person name="Belbahri L."/>
            <person name="Bouzid O."/>
            <person name="Broberg A."/>
            <person name="Canback B."/>
            <person name="Coutinho P.M."/>
            <person name="Cullen D."/>
            <person name="Dalman K."/>
            <person name="Deflorio G."/>
            <person name="van Diepen L.T."/>
            <person name="Dunand C."/>
            <person name="Duplessis S."/>
            <person name="Durling M."/>
            <person name="Gonthier P."/>
            <person name="Grimwood J."/>
            <person name="Fossdal C.G."/>
            <person name="Hansson D."/>
            <person name="Henrissat B."/>
            <person name="Hietala A."/>
            <person name="Himmelstrand K."/>
            <person name="Hoffmeister D."/>
            <person name="Hogberg N."/>
            <person name="James T.Y."/>
            <person name="Karlsson M."/>
            <person name="Kohler A."/>
            <person name="Kues U."/>
            <person name="Lee Y.H."/>
            <person name="Lin Y.C."/>
            <person name="Lind M."/>
            <person name="Lindquist E."/>
            <person name="Lombard V."/>
            <person name="Lucas S."/>
            <person name="Lunden K."/>
            <person name="Morin E."/>
            <person name="Murat C."/>
            <person name="Park J."/>
            <person name="Raffaello T."/>
            <person name="Rouze P."/>
            <person name="Salamov A."/>
            <person name="Schmutz J."/>
            <person name="Solheim H."/>
            <person name="Stahlberg J."/>
            <person name="Velez H."/>
            <person name="de Vries R.P."/>
            <person name="Wiebenga A."/>
            <person name="Woodward S."/>
            <person name="Yakovlev I."/>
            <person name="Garbelotto M."/>
            <person name="Martin F."/>
            <person name="Grigoriev I.V."/>
            <person name="Stenlid J."/>
        </authorList>
    </citation>
    <scope>NUCLEOTIDE SEQUENCE [LARGE SCALE GENOMIC DNA]</scope>
    <source>
        <strain evidence="4 5">TC 32-1</strain>
    </source>
</reference>
<dbReference type="PANTHER" id="PTHR10039">
    <property type="entry name" value="AMELOGENIN"/>
    <property type="match status" value="1"/>
</dbReference>
<dbReference type="eggNOG" id="ENOG502SAX1">
    <property type="taxonomic scope" value="Eukaryota"/>
</dbReference>
<keyword evidence="5" id="KW-1185">Reference proteome</keyword>
<organism evidence="4 5">
    <name type="scientific">Heterobasidion irregulare (strain TC 32-1)</name>
    <dbReference type="NCBI Taxonomy" id="747525"/>
    <lineage>
        <taxon>Eukaryota</taxon>
        <taxon>Fungi</taxon>
        <taxon>Dikarya</taxon>
        <taxon>Basidiomycota</taxon>
        <taxon>Agaricomycotina</taxon>
        <taxon>Agaricomycetes</taxon>
        <taxon>Russulales</taxon>
        <taxon>Bondarzewiaceae</taxon>
        <taxon>Heterobasidion</taxon>
        <taxon>Heterobasidion annosum species complex</taxon>
    </lineage>
</organism>
<name>W4KL79_HETIT</name>
<feature type="domain" description="Fungal STAND N-terminal Goodbye" evidence="2">
    <location>
        <begin position="91"/>
        <end position="133"/>
    </location>
</feature>
<dbReference type="KEGG" id="hir:HETIRDRAFT_167664"/>
<evidence type="ECO:0000313" key="5">
    <source>
        <dbReference type="Proteomes" id="UP000030671"/>
    </source>
</evidence>
<gene>
    <name evidence="4" type="ORF">HETIRDRAFT_167664</name>
</gene>
<feature type="domain" description="Fungal STAND N-terminal Goodbye" evidence="2">
    <location>
        <begin position="2"/>
        <end position="65"/>
    </location>
</feature>
<dbReference type="RefSeq" id="XP_009542889.1">
    <property type="nucleotide sequence ID" value="XM_009544594.1"/>
</dbReference>
<dbReference type="Gene3D" id="3.40.50.300">
    <property type="entry name" value="P-loop containing nucleotide triphosphate hydrolases"/>
    <property type="match status" value="1"/>
</dbReference>
<dbReference type="EMBL" id="KI925455">
    <property type="protein sequence ID" value="ETW86115.1"/>
    <property type="molecule type" value="Genomic_DNA"/>
</dbReference>
<feature type="domain" description="Nephrocystin 3-like N-terminal" evidence="3">
    <location>
        <begin position="254"/>
        <end position="406"/>
    </location>
</feature>
<dbReference type="InterPro" id="IPR027417">
    <property type="entry name" value="P-loop_NTPase"/>
</dbReference>